<sequence length="103" mass="11045">MRDNHDQRAVWIDGNGTLILEKFHPASEAAQDSLIAIAEPLSRPEMMQEYKLTVHSLYAAVSSGLGPDIIIAGLKSFTKNLVPPNTCSSSGTAARATAMSSWS</sequence>
<evidence type="ECO:0000256" key="2">
    <source>
        <dbReference type="ARBA" id="ARBA00022801"/>
    </source>
</evidence>
<name>A0AAN6VQY6_9PEZI</name>
<protein>
    <recommendedName>
        <fullName evidence="5">Helicase XPB/Ssl2 N-terminal domain-containing protein</fullName>
    </recommendedName>
</protein>
<evidence type="ECO:0000256" key="3">
    <source>
        <dbReference type="ARBA" id="ARBA00022806"/>
    </source>
</evidence>
<dbReference type="GO" id="GO:0005524">
    <property type="term" value="F:ATP binding"/>
    <property type="evidence" value="ECO:0007669"/>
    <property type="project" value="UniProtKB-KW"/>
</dbReference>
<proteinExistence type="predicted"/>
<organism evidence="6 7">
    <name type="scientific">Chaetomidium leptoderma</name>
    <dbReference type="NCBI Taxonomy" id="669021"/>
    <lineage>
        <taxon>Eukaryota</taxon>
        <taxon>Fungi</taxon>
        <taxon>Dikarya</taxon>
        <taxon>Ascomycota</taxon>
        <taxon>Pezizomycotina</taxon>
        <taxon>Sordariomycetes</taxon>
        <taxon>Sordariomycetidae</taxon>
        <taxon>Sordariales</taxon>
        <taxon>Chaetomiaceae</taxon>
        <taxon>Chaetomidium</taxon>
    </lineage>
</organism>
<dbReference type="AlphaFoldDB" id="A0AAN6VQY6"/>
<evidence type="ECO:0000313" key="7">
    <source>
        <dbReference type="Proteomes" id="UP001302745"/>
    </source>
</evidence>
<keyword evidence="2" id="KW-0378">Hydrolase</keyword>
<dbReference type="GO" id="GO:0000112">
    <property type="term" value="C:nucleotide-excision repair factor 3 complex"/>
    <property type="evidence" value="ECO:0007669"/>
    <property type="project" value="TreeGrafter"/>
</dbReference>
<keyword evidence="7" id="KW-1185">Reference proteome</keyword>
<dbReference type="PANTHER" id="PTHR11274:SF0">
    <property type="entry name" value="GENERAL TRANSCRIPTION AND DNA REPAIR FACTOR IIH HELICASE SUBUNIT XPB"/>
    <property type="match status" value="1"/>
</dbReference>
<dbReference type="PANTHER" id="PTHR11274">
    <property type="entry name" value="RAD25/XP-B DNA REPAIR HELICASE"/>
    <property type="match status" value="1"/>
</dbReference>
<reference evidence="6" key="2">
    <citation type="submission" date="2023-05" db="EMBL/GenBank/DDBJ databases">
        <authorList>
            <consortium name="Lawrence Berkeley National Laboratory"/>
            <person name="Steindorff A."/>
            <person name="Hensen N."/>
            <person name="Bonometti L."/>
            <person name="Westerberg I."/>
            <person name="Brannstrom I.O."/>
            <person name="Guillou S."/>
            <person name="Cros-Aarteil S."/>
            <person name="Calhoun S."/>
            <person name="Haridas S."/>
            <person name="Kuo A."/>
            <person name="Mondo S."/>
            <person name="Pangilinan J."/>
            <person name="Riley R."/>
            <person name="Labutti K."/>
            <person name="Andreopoulos B."/>
            <person name="Lipzen A."/>
            <person name="Chen C."/>
            <person name="Yanf M."/>
            <person name="Daum C."/>
            <person name="Ng V."/>
            <person name="Clum A."/>
            <person name="Ohm R."/>
            <person name="Martin F."/>
            <person name="Silar P."/>
            <person name="Natvig D."/>
            <person name="Lalanne C."/>
            <person name="Gautier V."/>
            <person name="Ament-Velasquez S.L."/>
            <person name="Kruys A."/>
            <person name="Hutchinson M.I."/>
            <person name="Powell A.J."/>
            <person name="Barry K."/>
            <person name="Miller A.N."/>
            <person name="Grigoriev I.V."/>
            <person name="Debuchy R."/>
            <person name="Gladieux P."/>
            <person name="Thoren M.H."/>
            <person name="Johannesson H."/>
        </authorList>
    </citation>
    <scope>NUCLEOTIDE SEQUENCE</scope>
    <source>
        <strain evidence="6">CBS 538.74</strain>
    </source>
</reference>
<comment type="caution">
    <text evidence="6">The sequence shown here is derived from an EMBL/GenBank/DDBJ whole genome shotgun (WGS) entry which is preliminary data.</text>
</comment>
<evidence type="ECO:0000313" key="6">
    <source>
        <dbReference type="EMBL" id="KAK4155261.1"/>
    </source>
</evidence>
<feature type="domain" description="Helicase XPB/Ssl2 N-terminal" evidence="5">
    <location>
        <begin position="10"/>
        <end position="84"/>
    </location>
</feature>
<keyword evidence="3" id="KW-0347">Helicase</keyword>
<dbReference type="GO" id="GO:0005675">
    <property type="term" value="C:transcription factor TFIIH holo complex"/>
    <property type="evidence" value="ECO:0007669"/>
    <property type="project" value="TreeGrafter"/>
</dbReference>
<dbReference type="InterPro" id="IPR050615">
    <property type="entry name" value="ATP-dep_DNA_Helicase"/>
</dbReference>
<evidence type="ECO:0000256" key="1">
    <source>
        <dbReference type="ARBA" id="ARBA00022741"/>
    </source>
</evidence>
<dbReference type="Proteomes" id="UP001302745">
    <property type="component" value="Unassembled WGS sequence"/>
</dbReference>
<evidence type="ECO:0000259" key="5">
    <source>
        <dbReference type="Pfam" id="PF13625"/>
    </source>
</evidence>
<dbReference type="Pfam" id="PF13625">
    <property type="entry name" value="Helicase_C_3"/>
    <property type="match status" value="1"/>
</dbReference>
<dbReference type="GO" id="GO:0097550">
    <property type="term" value="C:transcription preinitiation complex"/>
    <property type="evidence" value="ECO:0007669"/>
    <property type="project" value="TreeGrafter"/>
</dbReference>
<dbReference type="InterPro" id="IPR032830">
    <property type="entry name" value="XPB/Ssl2_N"/>
</dbReference>
<accession>A0AAN6VQY6</accession>
<evidence type="ECO:0000256" key="4">
    <source>
        <dbReference type="ARBA" id="ARBA00022840"/>
    </source>
</evidence>
<gene>
    <name evidence="6" type="ORF">C8A00DRAFT_31879</name>
</gene>
<reference evidence="6" key="1">
    <citation type="journal article" date="2023" name="Mol. Phylogenet. Evol.">
        <title>Genome-scale phylogeny and comparative genomics of the fungal order Sordariales.</title>
        <authorList>
            <person name="Hensen N."/>
            <person name="Bonometti L."/>
            <person name="Westerberg I."/>
            <person name="Brannstrom I.O."/>
            <person name="Guillou S."/>
            <person name="Cros-Aarteil S."/>
            <person name="Calhoun S."/>
            <person name="Haridas S."/>
            <person name="Kuo A."/>
            <person name="Mondo S."/>
            <person name="Pangilinan J."/>
            <person name="Riley R."/>
            <person name="LaButti K."/>
            <person name="Andreopoulos B."/>
            <person name="Lipzen A."/>
            <person name="Chen C."/>
            <person name="Yan M."/>
            <person name="Daum C."/>
            <person name="Ng V."/>
            <person name="Clum A."/>
            <person name="Steindorff A."/>
            <person name="Ohm R.A."/>
            <person name="Martin F."/>
            <person name="Silar P."/>
            <person name="Natvig D.O."/>
            <person name="Lalanne C."/>
            <person name="Gautier V."/>
            <person name="Ament-Velasquez S.L."/>
            <person name="Kruys A."/>
            <person name="Hutchinson M.I."/>
            <person name="Powell A.J."/>
            <person name="Barry K."/>
            <person name="Miller A.N."/>
            <person name="Grigoriev I.V."/>
            <person name="Debuchy R."/>
            <person name="Gladieux P."/>
            <person name="Hiltunen Thoren M."/>
            <person name="Johannesson H."/>
        </authorList>
    </citation>
    <scope>NUCLEOTIDE SEQUENCE</scope>
    <source>
        <strain evidence="6">CBS 538.74</strain>
    </source>
</reference>
<dbReference type="GO" id="GO:0006367">
    <property type="term" value="P:transcription initiation at RNA polymerase II promoter"/>
    <property type="evidence" value="ECO:0007669"/>
    <property type="project" value="TreeGrafter"/>
</dbReference>
<dbReference type="EMBL" id="MU856891">
    <property type="protein sequence ID" value="KAK4155261.1"/>
    <property type="molecule type" value="Genomic_DNA"/>
</dbReference>
<dbReference type="GO" id="GO:0016787">
    <property type="term" value="F:hydrolase activity"/>
    <property type="evidence" value="ECO:0007669"/>
    <property type="project" value="UniProtKB-KW"/>
</dbReference>
<keyword evidence="4" id="KW-0067">ATP-binding</keyword>
<keyword evidence="1" id="KW-0547">Nucleotide-binding</keyword>
<dbReference type="GO" id="GO:0043138">
    <property type="term" value="F:3'-5' DNA helicase activity"/>
    <property type="evidence" value="ECO:0007669"/>
    <property type="project" value="TreeGrafter"/>
</dbReference>